<reference evidence="2 3" key="1">
    <citation type="journal article" date="2013" name="Nature">
        <title>Insights into bilaterian evolution from three spiralian genomes.</title>
        <authorList>
            <person name="Simakov O."/>
            <person name="Marletaz F."/>
            <person name="Cho S.J."/>
            <person name="Edsinger-Gonzales E."/>
            <person name="Havlak P."/>
            <person name="Hellsten U."/>
            <person name="Kuo D.H."/>
            <person name="Larsson T."/>
            <person name="Lv J."/>
            <person name="Arendt D."/>
            <person name="Savage R."/>
            <person name="Osoegawa K."/>
            <person name="de Jong P."/>
            <person name="Grimwood J."/>
            <person name="Chapman J.A."/>
            <person name="Shapiro H."/>
            <person name="Aerts A."/>
            <person name="Otillar R.P."/>
            <person name="Terry A.Y."/>
            <person name="Boore J.L."/>
            <person name="Grigoriev I.V."/>
            <person name="Lindberg D.R."/>
            <person name="Seaver E.C."/>
            <person name="Weisblat D.A."/>
            <person name="Putnam N.H."/>
            <person name="Rokhsar D.S."/>
        </authorList>
    </citation>
    <scope>NUCLEOTIDE SEQUENCE [LARGE SCALE GENOMIC DNA]</scope>
</reference>
<dbReference type="OMA" id="PERFYHY"/>
<dbReference type="HOGENOM" id="CLU_700751_0_0_1"/>
<accession>V3ZL76</accession>
<dbReference type="AlphaFoldDB" id="V3ZL76"/>
<evidence type="ECO:0000313" key="3">
    <source>
        <dbReference type="Proteomes" id="UP000030746"/>
    </source>
</evidence>
<dbReference type="GeneID" id="20250239"/>
<evidence type="ECO:0000259" key="1">
    <source>
        <dbReference type="Pfam" id="PF04326"/>
    </source>
</evidence>
<dbReference type="RefSeq" id="XP_009066110.1">
    <property type="nucleotide sequence ID" value="XM_009067862.1"/>
</dbReference>
<name>V3ZL76_LOTGI</name>
<dbReference type="KEGG" id="lgi:LOTGIDRAFT_236761"/>
<dbReference type="InterPro" id="IPR007421">
    <property type="entry name" value="Schlafen_AlbA_2_dom"/>
</dbReference>
<dbReference type="Pfam" id="PF04326">
    <property type="entry name" value="SLFN_AlbA_2"/>
    <property type="match status" value="1"/>
</dbReference>
<dbReference type="EMBL" id="KB203771">
    <property type="protein sequence ID" value="ESO83160.1"/>
    <property type="molecule type" value="Genomic_DNA"/>
</dbReference>
<dbReference type="Gene3D" id="3.30.950.30">
    <property type="entry name" value="Schlafen, AAA domain"/>
    <property type="match status" value="1"/>
</dbReference>
<dbReference type="PANTHER" id="PTHR12155">
    <property type="entry name" value="SCHLAFEN"/>
    <property type="match status" value="1"/>
</dbReference>
<dbReference type="OrthoDB" id="6062797at2759"/>
<dbReference type="InterPro" id="IPR038461">
    <property type="entry name" value="Schlafen_AlbA_2_dom_sf"/>
</dbReference>
<gene>
    <name evidence="2" type="ORF">LOTGIDRAFT_236761</name>
</gene>
<dbReference type="Proteomes" id="UP000030746">
    <property type="component" value="Unassembled WGS sequence"/>
</dbReference>
<dbReference type="CTD" id="20250239"/>
<dbReference type="InterPro" id="IPR029684">
    <property type="entry name" value="Schlafen"/>
</dbReference>
<dbReference type="PANTHER" id="PTHR12155:SF48">
    <property type="entry name" value="RRM DOMAIN-CONTAINING PROTEIN"/>
    <property type="match status" value="1"/>
</dbReference>
<protein>
    <recommendedName>
        <fullName evidence="1">Schlafen AlbA-2 domain-containing protein</fullName>
    </recommendedName>
</protein>
<feature type="domain" description="Schlafen AlbA-2" evidence="1">
    <location>
        <begin position="204"/>
        <end position="335"/>
    </location>
</feature>
<proteinExistence type="predicted"/>
<keyword evidence="3" id="KW-1185">Reference proteome</keyword>
<evidence type="ECO:0000313" key="2">
    <source>
        <dbReference type="EMBL" id="ESO83160.1"/>
    </source>
</evidence>
<sequence length="394" mass="44203">MGRPRRANHGLFINGLRCDIPSGELKEFLFDLLDDLNIPIKKSYIKILPQKDKKIAFVDLMNEGNTAEALKHLGSEKKRNRLAVDFDFYANDNDFCIRRINPNYGADSDIRFGNNNNGLKAEHGSSSNIYHGVSAQSIPESNRGNARLITIDKGISVQSFAARPTNKDVMFMKGKPLDAATSVSGLMPVVQRKFYHYNEILGSETRVVEFKEGKGNYKNKTLGEHVGMYVCGFANTQEGGTLFMGVTDRGQAQGITCNHAEEDQIRLRIDEAVKSIEPPILPNMYSVAFSPVLCTGTFSDNLKVIEVCVHPGESHEELYEFQGKVYVRRDGSVQNFKLKDIKEWARQKAAKERALSSSIEQQLDVVTLQLQEIQTHIQNNPRSKKKKSKTCAIL</sequence>
<organism evidence="2 3">
    <name type="scientific">Lottia gigantea</name>
    <name type="common">Giant owl limpet</name>
    <dbReference type="NCBI Taxonomy" id="225164"/>
    <lineage>
        <taxon>Eukaryota</taxon>
        <taxon>Metazoa</taxon>
        <taxon>Spiralia</taxon>
        <taxon>Lophotrochozoa</taxon>
        <taxon>Mollusca</taxon>
        <taxon>Gastropoda</taxon>
        <taxon>Patellogastropoda</taxon>
        <taxon>Lottioidea</taxon>
        <taxon>Lottiidae</taxon>
        <taxon>Lottia</taxon>
    </lineage>
</organism>